<gene>
    <name evidence="2" type="ORF">SAMN04487818_108235</name>
</gene>
<sequence>MADEHPDADPGAALRAQFRGPLPPSVTALPAAAALDLAEAMRAARRRQARHLTDATEDSLRQLPRLLRPLVRRAIGL</sequence>
<reference evidence="3" key="1">
    <citation type="submission" date="2016-10" db="EMBL/GenBank/DDBJ databases">
        <authorList>
            <person name="Varghese N."/>
            <person name="Submissions S."/>
        </authorList>
    </citation>
    <scope>NUCLEOTIDE SEQUENCE [LARGE SCALE GENOMIC DNA]</scope>
    <source>
        <strain evidence="3">DSM 44260</strain>
    </source>
</reference>
<evidence type="ECO:0000256" key="1">
    <source>
        <dbReference type="SAM" id="MobiDB-lite"/>
    </source>
</evidence>
<dbReference type="Proteomes" id="UP000199051">
    <property type="component" value="Unassembled WGS sequence"/>
</dbReference>
<dbReference type="AlphaFoldDB" id="A0A1H9VCS6"/>
<accession>A0A1H9VCS6</accession>
<keyword evidence="3" id="KW-1185">Reference proteome</keyword>
<dbReference type="STRING" id="155974.SAMN04487818_108235"/>
<protein>
    <submittedName>
        <fullName evidence="2">Uncharacterized protein</fullName>
    </submittedName>
</protein>
<feature type="region of interest" description="Disordered" evidence="1">
    <location>
        <begin position="1"/>
        <end position="21"/>
    </location>
</feature>
<evidence type="ECO:0000313" key="3">
    <source>
        <dbReference type="Proteomes" id="UP000199051"/>
    </source>
</evidence>
<dbReference type="EMBL" id="FOGI01000008">
    <property type="protein sequence ID" value="SES19083.1"/>
    <property type="molecule type" value="Genomic_DNA"/>
</dbReference>
<evidence type="ECO:0000313" key="2">
    <source>
        <dbReference type="EMBL" id="SES19083.1"/>
    </source>
</evidence>
<name>A0A1H9VCS6_9PSEU</name>
<dbReference type="RefSeq" id="WP_092780567.1">
    <property type="nucleotide sequence ID" value="NZ_FOGI01000008.1"/>
</dbReference>
<organism evidence="2 3">
    <name type="scientific">Actinokineospora terrae</name>
    <dbReference type="NCBI Taxonomy" id="155974"/>
    <lineage>
        <taxon>Bacteria</taxon>
        <taxon>Bacillati</taxon>
        <taxon>Actinomycetota</taxon>
        <taxon>Actinomycetes</taxon>
        <taxon>Pseudonocardiales</taxon>
        <taxon>Pseudonocardiaceae</taxon>
        <taxon>Actinokineospora</taxon>
    </lineage>
</organism>
<proteinExistence type="predicted"/>